<proteinExistence type="predicted"/>
<evidence type="ECO:0000313" key="2">
    <source>
        <dbReference type="Proteomes" id="UP001642540"/>
    </source>
</evidence>
<accession>A0ABP1R929</accession>
<name>A0ABP1R929_9HEXA</name>
<gene>
    <name evidence="1" type="ORF">ODALV1_LOCUS18590</name>
</gene>
<comment type="caution">
    <text evidence="1">The sequence shown here is derived from an EMBL/GenBank/DDBJ whole genome shotgun (WGS) entry which is preliminary data.</text>
</comment>
<dbReference type="EMBL" id="CAXLJM020000060">
    <property type="protein sequence ID" value="CAL8119519.1"/>
    <property type="molecule type" value="Genomic_DNA"/>
</dbReference>
<dbReference type="Proteomes" id="UP001642540">
    <property type="component" value="Unassembled WGS sequence"/>
</dbReference>
<sequence>MSKNRKSRSLIRRRFSNVSLRIAQRGLMLQKQNCRAKKFKSPPVKQQTGVGINGGPVELVLLRPREDDLMIDDDEVEQSSSSDLDVLSVARFDDQTESPSLSCIAARSALNLALIPSYVGIGSLPSRSSNKLGNVGLGRHEDHKA</sequence>
<protein>
    <submittedName>
        <fullName evidence="1">Uncharacterized protein</fullName>
    </submittedName>
</protein>
<evidence type="ECO:0000313" key="1">
    <source>
        <dbReference type="EMBL" id="CAL8119519.1"/>
    </source>
</evidence>
<reference evidence="1 2" key="1">
    <citation type="submission" date="2024-08" db="EMBL/GenBank/DDBJ databases">
        <authorList>
            <person name="Cucini C."/>
            <person name="Frati F."/>
        </authorList>
    </citation>
    <scope>NUCLEOTIDE SEQUENCE [LARGE SCALE GENOMIC DNA]</scope>
</reference>
<keyword evidence="2" id="KW-1185">Reference proteome</keyword>
<organism evidence="1 2">
    <name type="scientific">Orchesella dallaii</name>
    <dbReference type="NCBI Taxonomy" id="48710"/>
    <lineage>
        <taxon>Eukaryota</taxon>
        <taxon>Metazoa</taxon>
        <taxon>Ecdysozoa</taxon>
        <taxon>Arthropoda</taxon>
        <taxon>Hexapoda</taxon>
        <taxon>Collembola</taxon>
        <taxon>Entomobryomorpha</taxon>
        <taxon>Entomobryoidea</taxon>
        <taxon>Orchesellidae</taxon>
        <taxon>Orchesellinae</taxon>
        <taxon>Orchesella</taxon>
    </lineage>
</organism>